<name>A0AAD7ZPS7_DIPPU</name>
<reference evidence="1" key="2">
    <citation type="submission" date="2023-05" db="EMBL/GenBank/DDBJ databases">
        <authorList>
            <person name="Fouks B."/>
        </authorList>
    </citation>
    <scope>NUCLEOTIDE SEQUENCE</scope>
    <source>
        <strain evidence="1">Stay&amp;Tobe</strain>
        <tissue evidence="1">Testes</tissue>
    </source>
</reference>
<keyword evidence="2" id="KW-1185">Reference proteome</keyword>
<proteinExistence type="predicted"/>
<dbReference type="EMBL" id="JASPKZ010007403">
    <property type="protein sequence ID" value="KAJ9584463.1"/>
    <property type="molecule type" value="Genomic_DNA"/>
</dbReference>
<accession>A0AAD7ZPS7</accession>
<evidence type="ECO:0000313" key="2">
    <source>
        <dbReference type="Proteomes" id="UP001233999"/>
    </source>
</evidence>
<feature type="non-terminal residue" evidence="1">
    <location>
        <position position="1"/>
    </location>
</feature>
<feature type="non-terminal residue" evidence="1">
    <location>
        <position position="135"/>
    </location>
</feature>
<protein>
    <submittedName>
        <fullName evidence="1">Uncharacterized protein</fullName>
    </submittedName>
</protein>
<evidence type="ECO:0000313" key="1">
    <source>
        <dbReference type="EMBL" id="KAJ9584463.1"/>
    </source>
</evidence>
<dbReference type="Proteomes" id="UP001233999">
    <property type="component" value="Unassembled WGS sequence"/>
</dbReference>
<organism evidence="1 2">
    <name type="scientific">Diploptera punctata</name>
    <name type="common">Pacific beetle cockroach</name>
    <dbReference type="NCBI Taxonomy" id="6984"/>
    <lineage>
        <taxon>Eukaryota</taxon>
        <taxon>Metazoa</taxon>
        <taxon>Ecdysozoa</taxon>
        <taxon>Arthropoda</taxon>
        <taxon>Hexapoda</taxon>
        <taxon>Insecta</taxon>
        <taxon>Pterygota</taxon>
        <taxon>Neoptera</taxon>
        <taxon>Polyneoptera</taxon>
        <taxon>Dictyoptera</taxon>
        <taxon>Blattodea</taxon>
        <taxon>Blaberoidea</taxon>
        <taxon>Blaberidae</taxon>
        <taxon>Diplopterinae</taxon>
        <taxon>Diploptera</taxon>
    </lineage>
</organism>
<dbReference type="AlphaFoldDB" id="A0AAD7ZPS7"/>
<reference evidence="1" key="1">
    <citation type="journal article" date="2023" name="IScience">
        <title>Live-bearing cockroach genome reveals convergent evolutionary mechanisms linked to viviparity in insects and beyond.</title>
        <authorList>
            <person name="Fouks B."/>
            <person name="Harrison M.C."/>
            <person name="Mikhailova A.A."/>
            <person name="Marchal E."/>
            <person name="English S."/>
            <person name="Carruthers M."/>
            <person name="Jennings E.C."/>
            <person name="Chiamaka E.L."/>
            <person name="Frigard R.A."/>
            <person name="Pippel M."/>
            <person name="Attardo G.M."/>
            <person name="Benoit J.B."/>
            <person name="Bornberg-Bauer E."/>
            <person name="Tobe S.S."/>
        </authorList>
    </citation>
    <scope>NUCLEOTIDE SEQUENCE</scope>
    <source>
        <strain evidence="1">Stay&amp;Tobe</strain>
    </source>
</reference>
<gene>
    <name evidence="1" type="ORF">L9F63_021188</name>
</gene>
<comment type="caution">
    <text evidence="1">The sequence shown here is derived from an EMBL/GenBank/DDBJ whole genome shotgun (WGS) entry which is preliminary data.</text>
</comment>
<sequence length="135" mass="15653">KTNVFPYSRFCANARIIAVTSYKLKVTCFAELFDNRATEREFVVLESNAIYMKRSVSMKEKAREEKTKDKKEADYTMDLDCEGSSFSHELANHDITCGFCIKHRNYCFPEDFGKEAHSNGFLRRFNSARGQFQST</sequence>